<feature type="region of interest" description="Disordered" evidence="1">
    <location>
        <begin position="1"/>
        <end position="34"/>
    </location>
</feature>
<proteinExistence type="predicted"/>
<evidence type="ECO:0000313" key="3">
    <source>
        <dbReference type="Proteomes" id="UP000799291"/>
    </source>
</evidence>
<dbReference type="OrthoDB" id="5422905at2759"/>
<gene>
    <name evidence="2" type="ORF">K458DRAFT_422219</name>
</gene>
<protein>
    <submittedName>
        <fullName evidence="2">Uncharacterized protein</fullName>
    </submittedName>
</protein>
<sequence>MLARKPRRRAGHQQTPLPRRARLPPTIPQPPQPQRARTAFVSGHINITPQQFSFHYVPALDAAIHRGDTFILSAARGADTLALAYLRTRNVDPSRITIYLHTPQPNRKPNATQARVDKMQSTPEVEERYRKEGYNIRVTQGYHDERDAACTDASDYDILWVRGETETAALYGSKYRPSRISGTQKNRDRRLLKDKRTGIPELS</sequence>
<evidence type="ECO:0000313" key="2">
    <source>
        <dbReference type="EMBL" id="KAF2679396.1"/>
    </source>
</evidence>
<dbReference type="AlphaFoldDB" id="A0A6G1IMC6"/>
<name>A0A6G1IMC6_9PLEO</name>
<feature type="compositionally biased region" description="Basic residues" evidence="1">
    <location>
        <begin position="1"/>
        <end position="11"/>
    </location>
</feature>
<evidence type="ECO:0000256" key="1">
    <source>
        <dbReference type="SAM" id="MobiDB-lite"/>
    </source>
</evidence>
<accession>A0A6G1IMC6</accession>
<dbReference type="EMBL" id="MU005603">
    <property type="protein sequence ID" value="KAF2679396.1"/>
    <property type="molecule type" value="Genomic_DNA"/>
</dbReference>
<reference evidence="2" key="1">
    <citation type="journal article" date="2020" name="Stud. Mycol.">
        <title>101 Dothideomycetes genomes: a test case for predicting lifestyles and emergence of pathogens.</title>
        <authorList>
            <person name="Haridas S."/>
            <person name="Albert R."/>
            <person name="Binder M."/>
            <person name="Bloem J."/>
            <person name="Labutti K."/>
            <person name="Salamov A."/>
            <person name="Andreopoulos B."/>
            <person name="Baker S."/>
            <person name="Barry K."/>
            <person name="Bills G."/>
            <person name="Bluhm B."/>
            <person name="Cannon C."/>
            <person name="Castanera R."/>
            <person name="Culley D."/>
            <person name="Daum C."/>
            <person name="Ezra D."/>
            <person name="Gonzalez J."/>
            <person name="Henrissat B."/>
            <person name="Kuo A."/>
            <person name="Liang C."/>
            <person name="Lipzen A."/>
            <person name="Lutzoni F."/>
            <person name="Magnuson J."/>
            <person name="Mondo S."/>
            <person name="Nolan M."/>
            <person name="Ohm R."/>
            <person name="Pangilinan J."/>
            <person name="Park H.-J."/>
            <person name="Ramirez L."/>
            <person name="Alfaro M."/>
            <person name="Sun H."/>
            <person name="Tritt A."/>
            <person name="Yoshinaga Y."/>
            <person name="Zwiers L.-H."/>
            <person name="Turgeon B."/>
            <person name="Goodwin S."/>
            <person name="Spatafora J."/>
            <person name="Crous P."/>
            <person name="Grigoriev I."/>
        </authorList>
    </citation>
    <scope>NUCLEOTIDE SEQUENCE</scope>
    <source>
        <strain evidence="2">CBS 122367</strain>
    </source>
</reference>
<dbReference type="Proteomes" id="UP000799291">
    <property type="component" value="Unassembled WGS sequence"/>
</dbReference>
<keyword evidence="3" id="KW-1185">Reference proteome</keyword>
<organism evidence="2 3">
    <name type="scientific">Lentithecium fluviatile CBS 122367</name>
    <dbReference type="NCBI Taxonomy" id="1168545"/>
    <lineage>
        <taxon>Eukaryota</taxon>
        <taxon>Fungi</taxon>
        <taxon>Dikarya</taxon>
        <taxon>Ascomycota</taxon>
        <taxon>Pezizomycotina</taxon>
        <taxon>Dothideomycetes</taxon>
        <taxon>Pleosporomycetidae</taxon>
        <taxon>Pleosporales</taxon>
        <taxon>Massarineae</taxon>
        <taxon>Lentitheciaceae</taxon>
        <taxon>Lentithecium</taxon>
    </lineage>
</organism>